<protein>
    <submittedName>
        <fullName evidence="1">Uncharacterized protein</fullName>
    </submittedName>
</protein>
<reference evidence="1 2" key="1">
    <citation type="submission" date="2019-09" db="EMBL/GenBank/DDBJ databases">
        <authorList>
            <person name="Chandra G."/>
            <person name="Truman W A."/>
        </authorList>
    </citation>
    <scope>NUCLEOTIDE SEQUENCE [LARGE SCALE GENOMIC DNA]</scope>
    <source>
        <strain evidence="1">PS928</strain>
    </source>
</reference>
<dbReference type="EMBL" id="CABVJF010000002">
    <property type="protein sequence ID" value="VVP78859.1"/>
    <property type="molecule type" value="Genomic_DNA"/>
</dbReference>
<dbReference type="Proteomes" id="UP000381378">
    <property type="component" value="Unassembled WGS sequence"/>
</dbReference>
<sequence length="94" mass="10779">MGRQITVKLADLEKAGCEIDIRSEVFESNFTSWDGQDADCEEISEWAEVYLPGGRRIDSNCADCLNFDCRDMATSTYGWMEKWMIENKVPYVHG</sequence>
<accession>A0A5E7RXY7</accession>
<evidence type="ECO:0000313" key="2">
    <source>
        <dbReference type="Proteomes" id="UP000381378"/>
    </source>
</evidence>
<evidence type="ECO:0000313" key="1">
    <source>
        <dbReference type="EMBL" id="VVP78859.1"/>
    </source>
</evidence>
<proteinExistence type="predicted"/>
<name>A0A5E7RXY7_PSEFL</name>
<gene>
    <name evidence="1" type="ORF">PS928_00521</name>
</gene>
<organism evidence="1 2">
    <name type="scientific">Pseudomonas fluorescens</name>
    <dbReference type="NCBI Taxonomy" id="294"/>
    <lineage>
        <taxon>Bacteria</taxon>
        <taxon>Pseudomonadati</taxon>
        <taxon>Pseudomonadota</taxon>
        <taxon>Gammaproteobacteria</taxon>
        <taxon>Pseudomonadales</taxon>
        <taxon>Pseudomonadaceae</taxon>
        <taxon>Pseudomonas</taxon>
    </lineage>
</organism>
<dbReference type="AlphaFoldDB" id="A0A5E7RXY7"/>